<dbReference type="Pfam" id="PF03995">
    <property type="entry name" value="Inhibitor_I36"/>
    <property type="match status" value="2"/>
</dbReference>
<accession>A0A6F8XLH3</accession>
<dbReference type="EMBL" id="AP022870">
    <property type="protein sequence ID" value="BCB74648.1"/>
    <property type="molecule type" value="Genomic_DNA"/>
</dbReference>
<sequence length="270" mass="29509">MDLPEDLDANPEDPTGDCDKGQVCVFSGPNFSAEKYVLLEGSRPVTFTDLTVHTFPNGELVNDRIVSIRNRSDLACLFTANSQDGNPAMADVDTQSGVPWENVGGFQLFPRTKESDLSRFRLTNVFSSVVCQAEPLLDDSGRPVKPRQDIDPDFACADGKVCGYQNNEFNGQAFVFHSLAQQPFNVRDFEGLVFPSGTPLDGNLRSFVNNTDRKCVLSALRQTGEPGPVSFRLPSGTHWTYSSFDVAIPPASRTKLEGLPLSTKVAAIHC</sequence>
<dbReference type="RefSeq" id="WP_173034097.1">
    <property type="nucleotide sequence ID" value="NZ_AP022870.1"/>
</dbReference>
<reference evidence="1 2" key="2">
    <citation type="submission" date="2020-03" db="EMBL/GenBank/DDBJ databases">
        <authorList>
            <person name="Ichikawa N."/>
            <person name="Kimura A."/>
            <person name="Kitahashi Y."/>
            <person name="Uohara A."/>
        </authorList>
    </citation>
    <scope>NUCLEOTIDE SEQUENCE [LARGE SCALE GENOMIC DNA]</scope>
    <source>
        <strain evidence="1 2">NBRC 107702</strain>
    </source>
</reference>
<organism evidence="1 2">
    <name type="scientific">Phytohabitans flavus</name>
    <dbReference type="NCBI Taxonomy" id="1076124"/>
    <lineage>
        <taxon>Bacteria</taxon>
        <taxon>Bacillati</taxon>
        <taxon>Actinomycetota</taxon>
        <taxon>Actinomycetes</taxon>
        <taxon>Micromonosporales</taxon>
        <taxon>Micromonosporaceae</taxon>
    </lineage>
</organism>
<reference evidence="1 2" key="1">
    <citation type="submission" date="2020-03" db="EMBL/GenBank/DDBJ databases">
        <title>Whole genome shotgun sequence of Phytohabitans flavus NBRC 107702.</title>
        <authorList>
            <person name="Komaki H."/>
            <person name="Tamura T."/>
        </authorList>
    </citation>
    <scope>NUCLEOTIDE SEQUENCE [LARGE SCALE GENOMIC DNA]</scope>
    <source>
        <strain evidence="1 2">NBRC 107702</strain>
    </source>
</reference>
<proteinExistence type="predicted"/>
<gene>
    <name evidence="1" type="ORF">Pflav_010580</name>
</gene>
<dbReference type="KEGG" id="pfla:Pflav_010580"/>
<name>A0A6F8XLH3_9ACTN</name>
<evidence type="ECO:0000313" key="2">
    <source>
        <dbReference type="Proteomes" id="UP000502508"/>
    </source>
</evidence>
<evidence type="ECO:0000313" key="1">
    <source>
        <dbReference type="EMBL" id="BCB74648.1"/>
    </source>
</evidence>
<dbReference type="Proteomes" id="UP000502508">
    <property type="component" value="Chromosome"/>
</dbReference>
<protein>
    <submittedName>
        <fullName evidence="1">Uncharacterized protein</fullName>
    </submittedName>
</protein>
<keyword evidence="2" id="KW-1185">Reference proteome</keyword>
<dbReference type="AlphaFoldDB" id="A0A6F8XLH3"/>